<proteinExistence type="inferred from homology"/>
<feature type="transmembrane region" description="Helical" evidence="8">
    <location>
        <begin position="161"/>
        <end position="181"/>
    </location>
</feature>
<dbReference type="PANTHER" id="PTHR13019">
    <property type="entry name" value="GOLGI APPARATUS MEMBRANE PROTEIN TVP23"/>
    <property type="match status" value="1"/>
</dbReference>
<evidence type="ECO:0000256" key="3">
    <source>
        <dbReference type="ARBA" id="ARBA00005467"/>
    </source>
</evidence>
<feature type="compositionally biased region" description="Low complexity" evidence="9">
    <location>
        <begin position="27"/>
        <end position="40"/>
    </location>
</feature>
<dbReference type="PANTHER" id="PTHR13019:SF7">
    <property type="entry name" value="GOLGI APPARATUS MEMBRANE PROTEIN TVP23"/>
    <property type="match status" value="1"/>
</dbReference>
<feature type="transmembrane region" description="Helical" evidence="8">
    <location>
        <begin position="220"/>
        <end position="241"/>
    </location>
</feature>
<dbReference type="Proteomes" id="UP000193467">
    <property type="component" value="Unassembled WGS sequence"/>
</dbReference>
<feature type="transmembrane region" description="Helical" evidence="8">
    <location>
        <begin position="73"/>
        <end position="91"/>
    </location>
</feature>
<keyword evidence="6 8" id="KW-1133">Transmembrane helix</keyword>
<keyword evidence="7 8" id="KW-0472">Membrane</keyword>
<keyword evidence="5 8" id="KW-0812">Transmembrane</keyword>
<gene>
    <name evidence="10" type="ORF">BCR35DRAFT_299702</name>
</gene>
<organism evidence="10 11">
    <name type="scientific">Leucosporidium creatinivorum</name>
    <dbReference type="NCBI Taxonomy" id="106004"/>
    <lineage>
        <taxon>Eukaryota</taxon>
        <taxon>Fungi</taxon>
        <taxon>Dikarya</taxon>
        <taxon>Basidiomycota</taxon>
        <taxon>Pucciniomycotina</taxon>
        <taxon>Microbotryomycetes</taxon>
        <taxon>Leucosporidiales</taxon>
        <taxon>Leucosporidium</taxon>
    </lineage>
</organism>
<name>A0A1Y2G4H5_9BASI</name>
<feature type="transmembrane region" description="Helical" evidence="8">
    <location>
        <begin position="97"/>
        <end position="115"/>
    </location>
</feature>
<sequence length="250" mass="26690">MSYNPASSSSNLLSGLEGQISADEEPTPTAAAPQRSFSSSAPPPPTSLGSVQTSGSGSADKDASILSQSAHPVALIFLYLFRVAAIATYLLCGFFSSSYVFSTVLVVILLSLDFWTVRNVSGRILCGLRFWNQVDEDGTSFWVFEHRSPDQPANAVDAKMFWIALYAFPAAWVLLFFVGLLKFNLSFLPIVLLALVFNITNTVGYTYADRDAKRKWATGMAAGGMMGGLGGFGGSLVTGMASQALGKFFG</sequence>
<evidence type="ECO:0000313" key="10">
    <source>
        <dbReference type="EMBL" id="ORY90146.1"/>
    </source>
</evidence>
<dbReference type="GO" id="GO:0016192">
    <property type="term" value="P:vesicle-mediated transport"/>
    <property type="evidence" value="ECO:0007669"/>
    <property type="project" value="TreeGrafter"/>
</dbReference>
<evidence type="ECO:0000256" key="5">
    <source>
        <dbReference type="ARBA" id="ARBA00022692"/>
    </source>
</evidence>
<accession>A0A1Y2G4H5</accession>
<evidence type="ECO:0000256" key="6">
    <source>
        <dbReference type="ARBA" id="ARBA00022989"/>
    </source>
</evidence>
<evidence type="ECO:0000313" key="11">
    <source>
        <dbReference type="Proteomes" id="UP000193467"/>
    </source>
</evidence>
<comment type="function">
    <text evidence="1 8">Golgi membrane protein involved in vesicular trafficking.</text>
</comment>
<comment type="similarity">
    <text evidence="3 8">Belongs to the TVP23 family.</text>
</comment>
<keyword evidence="8" id="KW-0333">Golgi apparatus</keyword>
<dbReference type="FunCoup" id="A0A1Y2G4H5">
    <property type="interactions" value="142"/>
</dbReference>
<evidence type="ECO:0000256" key="7">
    <source>
        <dbReference type="ARBA" id="ARBA00023136"/>
    </source>
</evidence>
<dbReference type="GO" id="GO:0000139">
    <property type="term" value="C:Golgi membrane"/>
    <property type="evidence" value="ECO:0007669"/>
    <property type="project" value="UniProtKB-SubCell"/>
</dbReference>
<dbReference type="Pfam" id="PF05832">
    <property type="entry name" value="DUF846"/>
    <property type="match status" value="1"/>
</dbReference>
<dbReference type="STRING" id="106004.A0A1Y2G4H5"/>
<dbReference type="InterPro" id="IPR008564">
    <property type="entry name" value="TVP23-like"/>
</dbReference>
<dbReference type="AlphaFoldDB" id="A0A1Y2G4H5"/>
<evidence type="ECO:0000256" key="2">
    <source>
        <dbReference type="ARBA" id="ARBA00004653"/>
    </source>
</evidence>
<dbReference type="InParanoid" id="A0A1Y2G4H5"/>
<dbReference type="EMBL" id="MCGR01000004">
    <property type="protein sequence ID" value="ORY90146.1"/>
    <property type="molecule type" value="Genomic_DNA"/>
</dbReference>
<feature type="region of interest" description="Disordered" evidence="9">
    <location>
        <begin position="22"/>
        <end position="56"/>
    </location>
</feature>
<evidence type="ECO:0000256" key="8">
    <source>
        <dbReference type="RuleBase" id="RU361206"/>
    </source>
</evidence>
<comment type="caution">
    <text evidence="10">The sequence shown here is derived from an EMBL/GenBank/DDBJ whole genome shotgun (WGS) entry which is preliminary data.</text>
</comment>
<comment type="subcellular location">
    <subcellularLocation>
        <location evidence="2 8">Golgi apparatus membrane</location>
        <topology evidence="2 8">Multi-pass membrane protein</topology>
    </subcellularLocation>
</comment>
<feature type="transmembrane region" description="Helical" evidence="8">
    <location>
        <begin position="187"/>
        <end position="208"/>
    </location>
</feature>
<evidence type="ECO:0000256" key="4">
    <source>
        <dbReference type="ARBA" id="ARBA00013603"/>
    </source>
</evidence>
<dbReference type="GO" id="GO:0009306">
    <property type="term" value="P:protein secretion"/>
    <property type="evidence" value="ECO:0007669"/>
    <property type="project" value="TreeGrafter"/>
</dbReference>
<protein>
    <recommendedName>
        <fullName evidence="4 8">Golgi apparatus membrane protein TVP23</fullName>
    </recommendedName>
</protein>
<evidence type="ECO:0000256" key="9">
    <source>
        <dbReference type="SAM" id="MobiDB-lite"/>
    </source>
</evidence>
<keyword evidence="11" id="KW-1185">Reference proteome</keyword>
<evidence type="ECO:0000256" key="1">
    <source>
        <dbReference type="ARBA" id="ARBA00003246"/>
    </source>
</evidence>
<dbReference type="OrthoDB" id="2151161at2759"/>
<reference evidence="10 11" key="1">
    <citation type="submission" date="2016-07" db="EMBL/GenBank/DDBJ databases">
        <title>Pervasive Adenine N6-methylation of Active Genes in Fungi.</title>
        <authorList>
            <consortium name="DOE Joint Genome Institute"/>
            <person name="Mondo S.J."/>
            <person name="Dannebaum R.O."/>
            <person name="Kuo R.C."/>
            <person name="Labutti K."/>
            <person name="Haridas S."/>
            <person name="Kuo A."/>
            <person name="Salamov A."/>
            <person name="Ahrendt S.R."/>
            <person name="Lipzen A."/>
            <person name="Sullivan W."/>
            <person name="Andreopoulos W.B."/>
            <person name="Clum A."/>
            <person name="Lindquist E."/>
            <person name="Daum C."/>
            <person name="Ramamoorthy G.K."/>
            <person name="Gryganskyi A."/>
            <person name="Culley D."/>
            <person name="Magnuson J.K."/>
            <person name="James T.Y."/>
            <person name="O'Malley M.A."/>
            <person name="Stajich J.E."/>
            <person name="Spatafora J.W."/>
            <person name="Visel A."/>
            <person name="Grigoriev I.V."/>
        </authorList>
    </citation>
    <scope>NUCLEOTIDE SEQUENCE [LARGE SCALE GENOMIC DNA]</scope>
    <source>
        <strain evidence="10 11">62-1032</strain>
    </source>
</reference>
<comment type="caution">
    <text evidence="8">Lacks conserved residue(s) required for the propagation of feature annotation.</text>
</comment>